<accession>A0ACC2D366</accession>
<dbReference type="EMBL" id="CM055098">
    <property type="protein sequence ID" value="KAJ7548688.1"/>
    <property type="molecule type" value="Genomic_DNA"/>
</dbReference>
<evidence type="ECO:0000313" key="2">
    <source>
        <dbReference type="Proteomes" id="UP001162992"/>
    </source>
</evidence>
<name>A0ACC2D366_DIPCM</name>
<evidence type="ECO:0000313" key="1">
    <source>
        <dbReference type="EMBL" id="KAJ7548688.1"/>
    </source>
</evidence>
<keyword evidence="2" id="KW-1185">Reference proteome</keyword>
<gene>
    <name evidence="1" type="ORF">O6H91_07G022500</name>
</gene>
<protein>
    <submittedName>
        <fullName evidence="1">Uncharacterized protein</fullName>
    </submittedName>
</protein>
<sequence>MSRFVDLRMTQPSVISANSSGLKALLVLLALGLGIYIVGPSLYWELRESVSEAKHSGSCSPCQCDCTALESVNLFSDCAKLDPVLQDIDHIKIQDLHEELKLQEYSNEERQLHFDNAYLEIKKLTSQYQKEAEKCNVGMETSEEAREKPEAELALEVQKTKVWEYRARQLGWQEVSAKTTSDFEFEKVRNLKLQSEGEADTSVKLDSTRSDKFEE</sequence>
<dbReference type="Proteomes" id="UP001162992">
    <property type="component" value="Chromosome 7"/>
</dbReference>
<organism evidence="1 2">
    <name type="scientific">Diphasiastrum complanatum</name>
    <name type="common">Issler's clubmoss</name>
    <name type="synonym">Lycopodium complanatum</name>
    <dbReference type="NCBI Taxonomy" id="34168"/>
    <lineage>
        <taxon>Eukaryota</taxon>
        <taxon>Viridiplantae</taxon>
        <taxon>Streptophyta</taxon>
        <taxon>Embryophyta</taxon>
        <taxon>Tracheophyta</taxon>
        <taxon>Lycopodiopsida</taxon>
        <taxon>Lycopodiales</taxon>
        <taxon>Lycopodiaceae</taxon>
        <taxon>Lycopodioideae</taxon>
        <taxon>Diphasiastrum</taxon>
    </lineage>
</organism>
<comment type="caution">
    <text evidence="1">The sequence shown here is derived from an EMBL/GenBank/DDBJ whole genome shotgun (WGS) entry which is preliminary data.</text>
</comment>
<proteinExistence type="predicted"/>
<reference evidence="2" key="1">
    <citation type="journal article" date="2024" name="Proc. Natl. Acad. Sci. U.S.A.">
        <title>Extraordinary preservation of gene collinearity over three hundred million years revealed in homosporous lycophytes.</title>
        <authorList>
            <person name="Li C."/>
            <person name="Wickell D."/>
            <person name="Kuo L.Y."/>
            <person name="Chen X."/>
            <person name="Nie B."/>
            <person name="Liao X."/>
            <person name="Peng D."/>
            <person name="Ji J."/>
            <person name="Jenkins J."/>
            <person name="Williams M."/>
            <person name="Shu S."/>
            <person name="Plott C."/>
            <person name="Barry K."/>
            <person name="Rajasekar S."/>
            <person name="Grimwood J."/>
            <person name="Han X."/>
            <person name="Sun S."/>
            <person name="Hou Z."/>
            <person name="He W."/>
            <person name="Dai G."/>
            <person name="Sun C."/>
            <person name="Schmutz J."/>
            <person name="Leebens-Mack J.H."/>
            <person name="Li F.W."/>
            <person name="Wang L."/>
        </authorList>
    </citation>
    <scope>NUCLEOTIDE SEQUENCE [LARGE SCALE GENOMIC DNA]</scope>
    <source>
        <strain evidence="2">cv. PW_Plant_1</strain>
    </source>
</reference>